<dbReference type="Proteomes" id="UP000295680">
    <property type="component" value="Unassembled WGS sequence"/>
</dbReference>
<dbReference type="SUPFAM" id="SSF55594">
    <property type="entry name" value="HPr-like"/>
    <property type="match status" value="1"/>
</dbReference>
<feature type="domain" description="HPr" evidence="4">
    <location>
        <begin position="1"/>
        <end position="89"/>
    </location>
</feature>
<evidence type="ECO:0000256" key="3">
    <source>
        <dbReference type="ARBA" id="ARBA00022683"/>
    </source>
</evidence>
<dbReference type="GO" id="GO:0009401">
    <property type="term" value="P:phosphoenolpyruvate-dependent sugar phosphotransferase system"/>
    <property type="evidence" value="ECO:0007669"/>
    <property type="project" value="UniProtKB-KW"/>
</dbReference>
<dbReference type="EMBL" id="SLWS01000008">
    <property type="protein sequence ID" value="TCO55232.1"/>
    <property type="molecule type" value="Genomic_DNA"/>
</dbReference>
<evidence type="ECO:0000313" key="5">
    <source>
        <dbReference type="EMBL" id="TCO55232.1"/>
    </source>
</evidence>
<keyword evidence="2" id="KW-0963">Cytoplasm</keyword>
<dbReference type="NCBIfam" id="TIGR01003">
    <property type="entry name" value="PTS_HPr_family"/>
    <property type="match status" value="1"/>
</dbReference>
<evidence type="ECO:0000313" key="6">
    <source>
        <dbReference type="Proteomes" id="UP000295680"/>
    </source>
</evidence>
<dbReference type="RefSeq" id="WP_132122975.1">
    <property type="nucleotide sequence ID" value="NZ_SLWS01000008.1"/>
</dbReference>
<protein>
    <submittedName>
        <fullName evidence="5">Phosphocarrier protein</fullName>
    </submittedName>
</protein>
<dbReference type="PANTHER" id="PTHR33705:SF2">
    <property type="entry name" value="PHOSPHOCARRIER PROTEIN NPR"/>
    <property type="match status" value="1"/>
</dbReference>
<dbReference type="InterPro" id="IPR050399">
    <property type="entry name" value="HPr"/>
</dbReference>
<dbReference type="Pfam" id="PF00381">
    <property type="entry name" value="PTS-HPr"/>
    <property type="match status" value="1"/>
</dbReference>
<dbReference type="PRINTS" id="PR00107">
    <property type="entry name" value="PHOSPHOCPHPR"/>
</dbReference>
<dbReference type="AlphaFoldDB" id="A0A4R2JBC4"/>
<comment type="caution">
    <text evidence="5">The sequence shown here is derived from an EMBL/GenBank/DDBJ whole genome shotgun (WGS) entry which is preliminary data.</text>
</comment>
<proteinExistence type="predicted"/>
<sequence>MATTRVKIGSAVGLHARPAGLLVQAAARQPVQVLIGRPGTTGVPASSILAVMSLGVAGGEEVELTAEGEGADQALAELTALLAQDHDEPAA</sequence>
<keyword evidence="3" id="KW-0598">Phosphotransferase system</keyword>
<gene>
    <name evidence="5" type="ORF">EV192_108522</name>
</gene>
<dbReference type="OrthoDB" id="9809047at2"/>
<dbReference type="CDD" id="cd00367">
    <property type="entry name" value="PTS-HPr_like"/>
    <property type="match status" value="1"/>
</dbReference>
<accession>A0A4R2JBC4</accession>
<name>A0A4R2JBC4_9PSEU</name>
<organism evidence="5 6">
    <name type="scientific">Actinocrispum wychmicini</name>
    <dbReference type="NCBI Taxonomy" id="1213861"/>
    <lineage>
        <taxon>Bacteria</taxon>
        <taxon>Bacillati</taxon>
        <taxon>Actinomycetota</taxon>
        <taxon>Actinomycetes</taxon>
        <taxon>Pseudonocardiales</taxon>
        <taxon>Pseudonocardiaceae</taxon>
        <taxon>Actinocrispum</taxon>
    </lineage>
</organism>
<dbReference type="InterPro" id="IPR000032">
    <property type="entry name" value="HPr-like"/>
</dbReference>
<dbReference type="PANTHER" id="PTHR33705">
    <property type="entry name" value="PHOSPHOCARRIER PROTEIN HPR"/>
    <property type="match status" value="1"/>
</dbReference>
<dbReference type="Gene3D" id="3.30.1340.10">
    <property type="entry name" value="HPr-like"/>
    <property type="match status" value="1"/>
</dbReference>
<dbReference type="PROSITE" id="PS51350">
    <property type="entry name" value="PTS_HPR_DOM"/>
    <property type="match status" value="1"/>
</dbReference>
<dbReference type="GO" id="GO:0005737">
    <property type="term" value="C:cytoplasm"/>
    <property type="evidence" value="ECO:0007669"/>
    <property type="project" value="UniProtKB-SubCell"/>
</dbReference>
<keyword evidence="6" id="KW-1185">Reference proteome</keyword>
<comment type="subcellular location">
    <subcellularLocation>
        <location evidence="1">Cytoplasm</location>
    </subcellularLocation>
</comment>
<evidence type="ECO:0000256" key="2">
    <source>
        <dbReference type="ARBA" id="ARBA00022490"/>
    </source>
</evidence>
<reference evidence="5 6" key="1">
    <citation type="submission" date="2019-03" db="EMBL/GenBank/DDBJ databases">
        <title>Genomic Encyclopedia of Type Strains, Phase IV (KMG-IV): sequencing the most valuable type-strain genomes for metagenomic binning, comparative biology and taxonomic classification.</title>
        <authorList>
            <person name="Goeker M."/>
        </authorList>
    </citation>
    <scope>NUCLEOTIDE SEQUENCE [LARGE SCALE GENOMIC DNA]</scope>
    <source>
        <strain evidence="5 6">DSM 45934</strain>
    </source>
</reference>
<evidence type="ECO:0000256" key="1">
    <source>
        <dbReference type="ARBA" id="ARBA00004496"/>
    </source>
</evidence>
<dbReference type="InterPro" id="IPR035895">
    <property type="entry name" value="HPr-like_sf"/>
</dbReference>
<evidence type="ECO:0000259" key="4">
    <source>
        <dbReference type="PROSITE" id="PS51350"/>
    </source>
</evidence>